<name>A0ABV5YPT3_9ACTN</name>
<dbReference type="Proteomes" id="UP001589627">
    <property type="component" value="Unassembled WGS sequence"/>
</dbReference>
<keyword evidence="1" id="KW-0411">Iron-sulfur</keyword>
<comment type="caution">
    <text evidence="2">The sequence shown here is derived from an EMBL/GenBank/DDBJ whole genome shotgun (WGS) entry which is preliminary data.</text>
</comment>
<dbReference type="PANTHER" id="PTHR30538">
    <property type="entry name" value="LYSINE 2,3-AMINOMUTASE-RELATED"/>
    <property type="match status" value="1"/>
</dbReference>
<dbReference type="InterPro" id="IPR013785">
    <property type="entry name" value="Aldolase_TIM"/>
</dbReference>
<keyword evidence="3" id="KW-1185">Reference proteome</keyword>
<evidence type="ECO:0000313" key="3">
    <source>
        <dbReference type="Proteomes" id="UP001589627"/>
    </source>
</evidence>
<dbReference type="RefSeq" id="WP_378208634.1">
    <property type="nucleotide sequence ID" value="NZ_JBHLZP010000250.1"/>
</dbReference>
<dbReference type="PANTHER" id="PTHR30538:SF0">
    <property type="entry name" value="L-LYSINE 2,3-AMINOMUTASE AQ_1632-RELATED"/>
    <property type="match status" value="1"/>
</dbReference>
<dbReference type="Gene3D" id="3.20.20.70">
    <property type="entry name" value="Aldolase class I"/>
    <property type="match status" value="1"/>
</dbReference>
<keyword evidence="1" id="KW-0004">4Fe-4S</keyword>
<dbReference type="InterPro" id="IPR003739">
    <property type="entry name" value="Lys_aminomutase/Glu_NH3_mut"/>
</dbReference>
<organism evidence="2 3">
    <name type="scientific">Actinoallomurus acaciae</name>
    <dbReference type="NCBI Taxonomy" id="502577"/>
    <lineage>
        <taxon>Bacteria</taxon>
        <taxon>Bacillati</taxon>
        <taxon>Actinomycetota</taxon>
        <taxon>Actinomycetes</taxon>
        <taxon>Streptosporangiales</taxon>
        <taxon>Thermomonosporaceae</taxon>
        <taxon>Actinoallomurus</taxon>
    </lineage>
</organism>
<keyword evidence="1" id="KW-0408">Iron</keyword>
<evidence type="ECO:0000256" key="1">
    <source>
        <dbReference type="ARBA" id="ARBA00022485"/>
    </source>
</evidence>
<gene>
    <name evidence="2" type="ORF">ACFFNX_28310</name>
</gene>
<sequence>MQYSAPESGPPAFRAVTTADLEEHTTRAGLAPEQRLRIRAVAAVLGFHTTGYVTDELIDWSDAPDDPIYRLVFPDENMLPAADVTRITDLFRQDAPAERIADTARQVRAGLHADHSPHRGERILPGAYRTDHDRVLVIPSRRPDPEPDDAFWPDLTRWPAGPGRVMAASDVRQLIDHLVAHPEVSGVRLAGADPLALGAPALRRLVEPLLALEQLESVQIDSSALACWPYRLLTDPDADDTLRLFEQVTASGRALTLMAAFSHPRQLCPAPVAGAVDRIRGTGAMVRTRGSLIGSVNDDADAWASLWRTQIRMGMVPYAMTVERLTGTGHRFAVPLARAHDTPASPVSAAPSAGR</sequence>
<accession>A0ABV5YPT3</accession>
<proteinExistence type="predicted"/>
<dbReference type="EMBL" id="JBHLZP010000250">
    <property type="protein sequence ID" value="MFB9836089.1"/>
    <property type="molecule type" value="Genomic_DNA"/>
</dbReference>
<keyword evidence="1" id="KW-0479">Metal-binding</keyword>
<reference evidence="2 3" key="1">
    <citation type="submission" date="2024-09" db="EMBL/GenBank/DDBJ databases">
        <authorList>
            <person name="Sun Q."/>
            <person name="Mori K."/>
        </authorList>
    </citation>
    <scope>NUCLEOTIDE SEQUENCE [LARGE SCALE GENOMIC DNA]</scope>
    <source>
        <strain evidence="2 3">TBRC 0563</strain>
    </source>
</reference>
<protein>
    <submittedName>
        <fullName evidence="2">Lysine 2,3-aminomutase</fullName>
    </submittedName>
</protein>
<evidence type="ECO:0000313" key="2">
    <source>
        <dbReference type="EMBL" id="MFB9836089.1"/>
    </source>
</evidence>